<comment type="caution">
    <text evidence="1">The sequence shown here is derived from an EMBL/GenBank/DDBJ whole genome shotgun (WGS) entry which is preliminary data.</text>
</comment>
<name>A0ABX9Q422_9BACT</name>
<gene>
    <name evidence="1" type="ORF">D7Y13_42450</name>
</gene>
<dbReference type="RefSeq" id="WP_208734602.1">
    <property type="nucleotide sequence ID" value="NZ_RAWI01000922.1"/>
</dbReference>
<dbReference type="EMBL" id="RAWI01000922">
    <property type="protein sequence ID" value="RKH85109.1"/>
    <property type="molecule type" value="Genomic_DNA"/>
</dbReference>
<dbReference type="Proteomes" id="UP000278907">
    <property type="component" value="Unassembled WGS sequence"/>
</dbReference>
<sequence>MKTVLLIDGGAPRAWAQRRGLFFDADLVENLAHACVEDDEHLVRVLYYDCAPFDGVVEQPISKAQYVFRARHGFLDDVAKRERFAVRRGELA</sequence>
<proteinExistence type="predicted"/>
<evidence type="ECO:0000313" key="2">
    <source>
        <dbReference type="Proteomes" id="UP000278907"/>
    </source>
</evidence>
<organism evidence="1 2">
    <name type="scientific">Corallococcus praedator</name>
    <dbReference type="NCBI Taxonomy" id="2316724"/>
    <lineage>
        <taxon>Bacteria</taxon>
        <taxon>Pseudomonadati</taxon>
        <taxon>Myxococcota</taxon>
        <taxon>Myxococcia</taxon>
        <taxon>Myxococcales</taxon>
        <taxon>Cystobacterineae</taxon>
        <taxon>Myxococcaceae</taxon>
        <taxon>Corallococcus</taxon>
    </lineage>
</organism>
<reference evidence="1 2" key="1">
    <citation type="submission" date="2018-09" db="EMBL/GenBank/DDBJ databases">
        <authorList>
            <person name="Livingstone P.G."/>
            <person name="Whitworth D.E."/>
        </authorList>
    </citation>
    <scope>NUCLEOTIDE SEQUENCE [LARGE SCALE GENOMIC DNA]</scope>
    <source>
        <strain evidence="1 2">CA031B</strain>
    </source>
</reference>
<accession>A0ABX9Q422</accession>
<evidence type="ECO:0000313" key="1">
    <source>
        <dbReference type="EMBL" id="RKH85109.1"/>
    </source>
</evidence>
<protein>
    <submittedName>
        <fullName evidence="1">NYN domain-containing protein</fullName>
    </submittedName>
</protein>
<keyword evidence="2" id="KW-1185">Reference proteome</keyword>
<feature type="non-terminal residue" evidence="1">
    <location>
        <position position="92"/>
    </location>
</feature>